<dbReference type="Pfam" id="PF13646">
    <property type="entry name" value="HEAT_2"/>
    <property type="match status" value="1"/>
</dbReference>
<dbReference type="RefSeq" id="WP_019388835.1">
    <property type="nucleotide sequence ID" value="NZ_ALIH01000020.1"/>
</dbReference>
<sequence length="151" mass="17882">MNALSHKIIFFLFKLKLLQPSESTINFWLQSEDTDKLEYAVTQGNYKTRKLAAEALEQLAKPFSIPALLKCINDKVQNVSIACLNALERISTKDELIKTIVKKRFKWVNEIREKREKFEANKGKKYNIYRWERASKKSFDMVKERLKRPIR</sequence>
<dbReference type="Gene3D" id="1.25.10.10">
    <property type="entry name" value="Leucine-rich Repeat Variant"/>
    <property type="match status" value="1"/>
</dbReference>
<evidence type="ECO:0000313" key="2">
    <source>
        <dbReference type="Proteomes" id="UP000184396"/>
    </source>
</evidence>
<evidence type="ECO:0000313" key="1">
    <source>
        <dbReference type="EMBL" id="SHJ18494.1"/>
    </source>
</evidence>
<dbReference type="InterPro" id="IPR016024">
    <property type="entry name" value="ARM-type_fold"/>
</dbReference>
<dbReference type="EMBL" id="FQYK01000012">
    <property type="protein sequence ID" value="SHJ18494.1"/>
    <property type="molecule type" value="Genomic_DNA"/>
</dbReference>
<dbReference type="AlphaFoldDB" id="A0A1M6H8H8"/>
<dbReference type="SUPFAM" id="SSF48371">
    <property type="entry name" value="ARM repeat"/>
    <property type="match status" value="1"/>
</dbReference>
<proteinExistence type="predicted"/>
<evidence type="ECO:0008006" key="3">
    <source>
        <dbReference type="Google" id="ProtNLM"/>
    </source>
</evidence>
<dbReference type="Proteomes" id="UP000184396">
    <property type="component" value="Unassembled WGS sequence"/>
</dbReference>
<keyword evidence="2" id="KW-1185">Reference proteome</keyword>
<reference evidence="1 2" key="1">
    <citation type="submission" date="2016-11" db="EMBL/GenBank/DDBJ databases">
        <authorList>
            <person name="Jaros S."/>
            <person name="Januszkiewicz K."/>
            <person name="Wedrychowicz H."/>
        </authorList>
    </citation>
    <scope>NUCLEOTIDE SEQUENCE [LARGE SCALE GENOMIC DNA]</scope>
    <source>
        <strain evidence="1 2">CGMCC 1.12213</strain>
    </source>
</reference>
<accession>A0A1M6H8H8</accession>
<organism evidence="1 2">
    <name type="scientific">Algibacter luteus</name>
    <dbReference type="NCBI Taxonomy" id="1178825"/>
    <lineage>
        <taxon>Bacteria</taxon>
        <taxon>Pseudomonadati</taxon>
        <taxon>Bacteroidota</taxon>
        <taxon>Flavobacteriia</taxon>
        <taxon>Flavobacteriales</taxon>
        <taxon>Flavobacteriaceae</taxon>
        <taxon>Algibacter</taxon>
    </lineage>
</organism>
<dbReference type="eggNOG" id="ENOG50341ZW">
    <property type="taxonomic scope" value="Bacteria"/>
</dbReference>
<protein>
    <recommendedName>
        <fullName evidence="3">HEAT repeat-containing protein</fullName>
    </recommendedName>
</protein>
<name>A0A1M6H8H8_9FLAO</name>
<dbReference type="InterPro" id="IPR011989">
    <property type="entry name" value="ARM-like"/>
</dbReference>
<gene>
    <name evidence="1" type="ORF">SAMN05216261_3080</name>
</gene>